<keyword evidence="1" id="KW-0812">Transmembrane</keyword>
<accession>A0ABC9SHD6</accession>
<proteinExistence type="predicted"/>
<organism evidence="2 3">
    <name type="scientific">Leptospira borgpetersenii str. Brem 328</name>
    <dbReference type="NCBI Taxonomy" id="1049780"/>
    <lineage>
        <taxon>Bacteria</taxon>
        <taxon>Pseudomonadati</taxon>
        <taxon>Spirochaetota</taxon>
        <taxon>Spirochaetia</taxon>
        <taxon>Leptospirales</taxon>
        <taxon>Leptospiraceae</taxon>
        <taxon>Leptospira</taxon>
    </lineage>
</organism>
<comment type="caution">
    <text evidence="2">The sequence shown here is derived from an EMBL/GenBank/DDBJ whole genome shotgun (WGS) entry which is preliminary data.</text>
</comment>
<dbReference type="Proteomes" id="UP000012166">
    <property type="component" value="Unassembled WGS sequence"/>
</dbReference>
<keyword evidence="1" id="KW-1133">Transmembrane helix</keyword>
<sequence>MDRVLTVFSFRVCLGLFFIFLLLIPAYFPFSRWKGSFALGSQLIGLGKLQSSEEGKSTIYAPCKIGKVVRKDSFCFWMKMRRAPLRSFQESTGKRSEDDSFRKV</sequence>
<reference evidence="2 3" key="1">
    <citation type="submission" date="2013-01" db="EMBL/GenBank/DDBJ databases">
        <authorList>
            <person name="Harkins D.M."/>
            <person name="Durkin A.S."/>
            <person name="Brinkac L.M."/>
            <person name="Haft D.H."/>
            <person name="Selengut J.D."/>
            <person name="Sanka R."/>
            <person name="DePew J."/>
            <person name="Purushe J."/>
            <person name="Hartskeerl R.A."/>
            <person name="Ahmed A."/>
            <person name="van der Linden H."/>
            <person name="Goris M.G.A."/>
            <person name="Vinetz J.M."/>
            <person name="Sutton G.G."/>
            <person name="Nierman W.C."/>
            <person name="Fouts D.E."/>
        </authorList>
    </citation>
    <scope>NUCLEOTIDE SEQUENCE [LARGE SCALE GENOMIC DNA]</scope>
    <source>
        <strain evidence="2 3">Brem 328</strain>
    </source>
</reference>
<name>A0ABC9SHD6_LEPBO</name>
<feature type="transmembrane region" description="Helical" evidence="1">
    <location>
        <begin position="6"/>
        <end position="28"/>
    </location>
</feature>
<dbReference type="AlphaFoldDB" id="A0ABC9SHD6"/>
<evidence type="ECO:0000313" key="2">
    <source>
        <dbReference type="EMBL" id="EMN17172.1"/>
    </source>
</evidence>
<evidence type="ECO:0000256" key="1">
    <source>
        <dbReference type="SAM" id="Phobius"/>
    </source>
</evidence>
<keyword evidence="1" id="KW-0472">Membrane</keyword>
<dbReference type="EMBL" id="AHMS02000029">
    <property type="protein sequence ID" value="EMN17172.1"/>
    <property type="molecule type" value="Genomic_DNA"/>
</dbReference>
<evidence type="ECO:0000313" key="3">
    <source>
        <dbReference type="Proteomes" id="UP000012166"/>
    </source>
</evidence>
<gene>
    <name evidence="2" type="ORF">LEP1GSC056_0543</name>
</gene>
<protein>
    <submittedName>
        <fullName evidence="2">Uncharacterized protein</fullName>
    </submittedName>
</protein>